<evidence type="ECO:0000313" key="15">
    <source>
        <dbReference type="EMBL" id="PIC36057.1"/>
    </source>
</evidence>
<dbReference type="InterPro" id="IPR051574">
    <property type="entry name" value="ZnF_E-box_Homeobox"/>
</dbReference>
<dbReference type="OrthoDB" id="427030at2759"/>
<proteinExistence type="predicted"/>
<organism evidence="15 16">
    <name type="scientific">Caenorhabditis nigoni</name>
    <dbReference type="NCBI Taxonomy" id="1611254"/>
    <lineage>
        <taxon>Eukaryota</taxon>
        <taxon>Metazoa</taxon>
        <taxon>Ecdysozoa</taxon>
        <taxon>Nematoda</taxon>
        <taxon>Chromadorea</taxon>
        <taxon>Rhabditida</taxon>
        <taxon>Rhabditina</taxon>
        <taxon>Rhabditomorpha</taxon>
        <taxon>Rhabditoidea</taxon>
        <taxon>Rhabditidae</taxon>
        <taxon>Peloderinae</taxon>
        <taxon>Caenorhabditis</taxon>
    </lineage>
</organism>
<keyword evidence="16" id="KW-1185">Reference proteome</keyword>
<keyword evidence="4 9" id="KW-0863">Zinc-finger</keyword>
<comment type="caution">
    <text evidence="15">The sequence shown here is derived from an EMBL/GenBank/DDBJ whole genome shotgun (WGS) entry which is preliminary data.</text>
</comment>
<feature type="compositionally biased region" description="Basic and acidic residues" evidence="12">
    <location>
        <begin position="363"/>
        <end position="377"/>
    </location>
</feature>
<dbReference type="GO" id="GO:0000981">
    <property type="term" value="F:DNA-binding transcription factor activity, RNA polymerase II-specific"/>
    <property type="evidence" value="ECO:0007669"/>
    <property type="project" value="InterPro"/>
</dbReference>
<evidence type="ECO:0000256" key="6">
    <source>
        <dbReference type="ARBA" id="ARBA00023125"/>
    </source>
</evidence>
<keyword evidence="8 10" id="KW-0539">Nucleus</keyword>
<protein>
    <recommendedName>
        <fullName evidence="17">Homeobox domain-containing protein</fullName>
    </recommendedName>
</protein>
<dbReference type="PROSITE" id="PS50071">
    <property type="entry name" value="HOMEOBOX_2"/>
    <property type="match status" value="1"/>
</dbReference>
<dbReference type="InterPro" id="IPR013087">
    <property type="entry name" value="Znf_C2H2_type"/>
</dbReference>
<evidence type="ECO:0000256" key="7">
    <source>
        <dbReference type="ARBA" id="ARBA00023155"/>
    </source>
</evidence>
<dbReference type="PROSITE" id="PS50157">
    <property type="entry name" value="ZINC_FINGER_C2H2_2"/>
    <property type="match status" value="4"/>
</dbReference>
<feature type="compositionally biased region" description="Low complexity" evidence="12">
    <location>
        <begin position="609"/>
        <end position="619"/>
    </location>
</feature>
<dbReference type="PANTHER" id="PTHR24391">
    <property type="entry name" value="HISTONE H4 TRANSCRIPTION FACTOR-RELATED"/>
    <property type="match status" value="1"/>
</dbReference>
<keyword evidence="6 10" id="KW-0238">DNA-binding</keyword>
<evidence type="ECO:0000256" key="1">
    <source>
        <dbReference type="ARBA" id="ARBA00004123"/>
    </source>
</evidence>
<keyword evidence="2" id="KW-0479">Metal-binding</keyword>
<evidence type="ECO:0000259" key="13">
    <source>
        <dbReference type="PROSITE" id="PS50071"/>
    </source>
</evidence>
<dbReference type="GO" id="GO:0051240">
    <property type="term" value="P:positive regulation of multicellular organismal process"/>
    <property type="evidence" value="ECO:0007669"/>
    <property type="project" value="UniProtKB-ARBA"/>
</dbReference>
<feature type="domain" description="C2H2-type" evidence="14">
    <location>
        <begin position="531"/>
        <end position="558"/>
    </location>
</feature>
<keyword evidence="5" id="KW-0862">Zinc</keyword>
<evidence type="ECO:0000256" key="11">
    <source>
        <dbReference type="RuleBase" id="RU000682"/>
    </source>
</evidence>
<feature type="region of interest" description="Disordered" evidence="12">
    <location>
        <begin position="137"/>
        <end position="237"/>
    </location>
</feature>
<reference evidence="16" key="1">
    <citation type="submission" date="2017-10" db="EMBL/GenBank/DDBJ databases">
        <title>Rapid genome shrinkage in a self-fertile nematode reveals novel sperm competition proteins.</title>
        <authorList>
            <person name="Yin D."/>
            <person name="Schwarz E.M."/>
            <person name="Thomas C.G."/>
            <person name="Felde R.L."/>
            <person name="Korf I.F."/>
            <person name="Cutter A.D."/>
            <person name="Schartner C.M."/>
            <person name="Ralston E.J."/>
            <person name="Meyer B.J."/>
            <person name="Haag E.S."/>
        </authorList>
    </citation>
    <scope>NUCLEOTIDE SEQUENCE [LARGE SCALE GENOMIC DNA]</scope>
    <source>
        <strain evidence="16">JU1422</strain>
    </source>
</reference>
<keyword evidence="3" id="KW-0677">Repeat</keyword>
<dbReference type="GO" id="GO:0005634">
    <property type="term" value="C:nucleus"/>
    <property type="evidence" value="ECO:0007669"/>
    <property type="project" value="UniProtKB-SubCell"/>
</dbReference>
<dbReference type="GO" id="GO:0007411">
    <property type="term" value="P:axon guidance"/>
    <property type="evidence" value="ECO:0007669"/>
    <property type="project" value="UniProtKB-ARBA"/>
</dbReference>
<dbReference type="FunFam" id="3.30.160.60:FF:000145">
    <property type="entry name" value="Zinc finger protein 574"/>
    <property type="match status" value="1"/>
</dbReference>
<feature type="DNA-binding region" description="Homeobox" evidence="10">
    <location>
        <begin position="239"/>
        <end position="298"/>
    </location>
</feature>
<keyword evidence="7 10" id="KW-0371">Homeobox</keyword>
<feature type="domain" description="Homeobox" evidence="13">
    <location>
        <begin position="237"/>
        <end position="297"/>
    </location>
</feature>
<dbReference type="Proteomes" id="UP000230233">
    <property type="component" value="Chromosome IV"/>
</dbReference>
<feature type="domain" description="C2H2-type" evidence="14">
    <location>
        <begin position="503"/>
        <end position="530"/>
    </location>
</feature>
<dbReference type="SUPFAM" id="SSF57667">
    <property type="entry name" value="beta-beta-alpha zinc fingers"/>
    <property type="match status" value="3"/>
</dbReference>
<dbReference type="CDD" id="cd00086">
    <property type="entry name" value="homeodomain"/>
    <property type="match status" value="1"/>
</dbReference>
<dbReference type="InterPro" id="IPR009057">
    <property type="entry name" value="Homeodomain-like_sf"/>
</dbReference>
<dbReference type="EMBL" id="PDUG01000004">
    <property type="protein sequence ID" value="PIC36057.1"/>
    <property type="molecule type" value="Genomic_DNA"/>
</dbReference>
<dbReference type="STRING" id="1611254.A0A2G5U964"/>
<feature type="domain" description="C2H2-type" evidence="14">
    <location>
        <begin position="559"/>
        <end position="587"/>
    </location>
</feature>
<evidence type="ECO:0000256" key="4">
    <source>
        <dbReference type="ARBA" id="ARBA00022771"/>
    </source>
</evidence>
<feature type="region of interest" description="Disordered" evidence="12">
    <location>
        <begin position="417"/>
        <end position="443"/>
    </location>
</feature>
<dbReference type="GO" id="GO:0022603">
    <property type="term" value="P:regulation of anatomical structure morphogenesis"/>
    <property type="evidence" value="ECO:0007669"/>
    <property type="project" value="UniProtKB-ARBA"/>
</dbReference>
<evidence type="ECO:0000259" key="14">
    <source>
        <dbReference type="PROSITE" id="PS50157"/>
    </source>
</evidence>
<comment type="subcellular location">
    <subcellularLocation>
        <location evidence="1 10 11">Nucleus</location>
    </subcellularLocation>
</comment>
<dbReference type="GO" id="GO:0051094">
    <property type="term" value="P:positive regulation of developmental process"/>
    <property type="evidence" value="ECO:0007669"/>
    <property type="project" value="UniProtKB-ARBA"/>
</dbReference>
<dbReference type="SMART" id="SM00355">
    <property type="entry name" value="ZnF_C2H2"/>
    <property type="match status" value="5"/>
</dbReference>
<dbReference type="GO" id="GO:0008270">
    <property type="term" value="F:zinc ion binding"/>
    <property type="evidence" value="ECO:0007669"/>
    <property type="project" value="UniProtKB-KW"/>
</dbReference>
<name>A0A2G5U964_9PELO</name>
<feature type="domain" description="C2H2-type" evidence="14">
    <location>
        <begin position="28"/>
        <end position="55"/>
    </location>
</feature>
<dbReference type="GO" id="GO:2000026">
    <property type="term" value="P:regulation of multicellular organismal development"/>
    <property type="evidence" value="ECO:0007669"/>
    <property type="project" value="UniProtKB-ARBA"/>
</dbReference>
<evidence type="ECO:0000313" key="16">
    <source>
        <dbReference type="Proteomes" id="UP000230233"/>
    </source>
</evidence>
<dbReference type="AlphaFoldDB" id="A0A2G5U964"/>
<dbReference type="InterPro" id="IPR017970">
    <property type="entry name" value="Homeobox_CS"/>
</dbReference>
<sequence>MVDIAEALPSTPTSLSIPSTTDEALRKFKCPECTKAFKFKHHLKEHIRIHSGEKPFECQQCHKRFSHSGSYSSHMSSKKCVQAASPSMVTPFNPYQLMMYRNLMLQLQTPQVSFLPQANNMENAYMSLLQANILQNLENGGSPTATSPPSSVQEPSTPDPKIEVVDEPEEVSTTSENTPEEAEVVVKSEDVSVPEESVTPAVSVSVSVSVSPTPEQNGNDLIGNGGSGSDGKTSPDWRPLRSRSFLNDSQVAILQNHFKRNPFPSKYELSAVAEQIGVNKRVVQVWFQNTRAKERRSNRLPSMPRGSSAMAPTSPTVWQTPAQLMAVWAQQCLQNGNNSLSSNSQDELRNNENTVSADEEVMDHDGLLGSKDGKETPLDLTLSTEDTEPEWSPEKLIGFLDQTGGVIQELLRQAGNGFVTNQEEEEEKPVKAEESPVSSTSSSIWPSFIGQYPSILDSASLSALEKALDQQKSSEDDASSLCSNESKLLKFSSTPLKEEEGLFSCDQCDKVFGKQSSLARHKYEHSGQRPYKCDICEKAFKHKHHLTEHKRLHSGEKPFQCDKCLKRFSHSGSYSQHMNHRYSYCKPYREQPGATSPKSDVLNGSLTVSPSSSNTPPPN</sequence>
<dbReference type="GO" id="GO:0000122">
    <property type="term" value="P:negative regulation of transcription by RNA polymerase II"/>
    <property type="evidence" value="ECO:0007669"/>
    <property type="project" value="UniProtKB-ARBA"/>
</dbReference>
<dbReference type="Pfam" id="PF00046">
    <property type="entry name" value="Homeodomain"/>
    <property type="match status" value="1"/>
</dbReference>
<evidence type="ECO:0000256" key="12">
    <source>
        <dbReference type="SAM" id="MobiDB-lite"/>
    </source>
</evidence>
<dbReference type="GO" id="GO:0000978">
    <property type="term" value="F:RNA polymerase II cis-regulatory region sequence-specific DNA binding"/>
    <property type="evidence" value="ECO:0007669"/>
    <property type="project" value="TreeGrafter"/>
</dbReference>
<evidence type="ECO:0000256" key="8">
    <source>
        <dbReference type="ARBA" id="ARBA00023242"/>
    </source>
</evidence>
<dbReference type="InterPro" id="IPR001356">
    <property type="entry name" value="HD"/>
</dbReference>
<dbReference type="FunFam" id="3.30.160.60:FF:000744">
    <property type="entry name" value="zinc finger E-box-binding homeobox 1"/>
    <property type="match status" value="1"/>
</dbReference>
<dbReference type="FunFam" id="3.30.160.60:FF:000013">
    <property type="entry name" value="Putative zinc finger E-box-binding homeobox 2"/>
    <property type="match status" value="2"/>
</dbReference>
<dbReference type="SUPFAM" id="SSF46689">
    <property type="entry name" value="Homeodomain-like"/>
    <property type="match status" value="1"/>
</dbReference>
<evidence type="ECO:0000256" key="9">
    <source>
        <dbReference type="PROSITE-ProRule" id="PRU00042"/>
    </source>
</evidence>
<feature type="compositionally biased region" description="Low complexity" evidence="12">
    <location>
        <begin position="194"/>
        <end position="215"/>
    </location>
</feature>
<gene>
    <name evidence="15" type="primary">Cni-zag-1</name>
    <name evidence="15" type="synonym">Cnig_chr_IV.g15196</name>
    <name evidence="15" type="ORF">B9Z55_015196</name>
</gene>
<evidence type="ECO:0000256" key="2">
    <source>
        <dbReference type="ARBA" id="ARBA00022723"/>
    </source>
</evidence>
<feature type="region of interest" description="Disordered" evidence="12">
    <location>
        <begin position="588"/>
        <end position="619"/>
    </location>
</feature>
<dbReference type="PANTHER" id="PTHR24391:SF27">
    <property type="entry name" value="ZINC FINGER PROTEIN 1"/>
    <property type="match status" value="1"/>
</dbReference>
<dbReference type="PROSITE" id="PS00027">
    <property type="entry name" value="HOMEOBOX_1"/>
    <property type="match status" value="1"/>
</dbReference>
<dbReference type="GO" id="GO:0045595">
    <property type="term" value="P:regulation of cell differentiation"/>
    <property type="evidence" value="ECO:0007669"/>
    <property type="project" value="UniProtKB-ARBA"/>
</dbReference>
<evidence type="ECO:0000256" key="5">
    <source>
        <dbReference type="ARBA" id="ARBA00022833"/>
    </source>
</evidence>
<evidence type="ECO:0008006" key="17">
    <source>
        <dbReference type="Google" id="ProtNLM"/>
    </source>
</evidence>
<feature type="compositionally biased region" description="Low complexity" evidence="12">
    <location>
        <begin position="142"/>
        <end position="151"/>
    </location>
</feature>
<feature type="region of interest" description="Disordered" evidence="12">
    <location>
        <begin position="337"/>
        <end position="391"/>
    </location>
</feature>
<evidence type="ECO:0000256" key="10">
    <source>
        <dbReference type="PROSITE-ProRule" id="PRU00108"/>
    </source>
</evidence>
<dbReference type="InterPro" id="IPR036236">
    <property type="entry name" value="Znf_C2H2_sf"/>
</dbReference>
<dbReference type="PROSITE" id="PS00028">
    <property type="entry name" value="ZINC_FINGER_C2H2_1"/>
    <property type="match status" value="3"/>
</dbReference>
<dbReference type="Gene3D" id="1.10.10.60">
    <property type="entry name" value="Homeodomain-like"/>
    <property type="match status" value="1"/>
</dbReference>
<feature type="compositionally biased region" description="Polar residues" evidence="12">
    <location>
        <begin position="593"/>
        <end position="608"/>
    </location>
</feature>
<dbReference type="Gene3D" id="3.30.160.60">
    <property type="entry name" value="Classic Zinc Finger"/>
    <property type="match status" value="5"/>
</dbReference>
<evidence type="ECO:0000256" key="3">
    <source>
        <dbReference type="ARBA" id="ARBA00022737"/>
    </source>
</evidence>
<dbReference type="FunFam" id="3.30.160.60:FF:000072">
    <property type="entry name" value="zinc finger protein 143 isoform X1"/>
    <property type="match status" value="1"/>
</dbReference>
<dbReference type="Pfam" id="PF00096">
    <property type="entry name" value="zf-C2H2"/>
    <property type="match status" value="3"/>
</dbReference>
<dbReference type="SMART" id="SM00389">
    <property type="entry name" value="HOX"/>
    <property type="match status" value="1"/>
</dbReference>
<accession>A0A2G5U964</accession>